<accession>A0A9J5XLA7</accession>
<dbReference type="GO" id="GO:0005874">
    <property type="term" value="C:microtubule"/>
    <property type="evidence" value="ECO:0007669"/>
    <property type="project" value="TreeGrafter"/>
</dbReference>
<dbReference type="Pfam" id="PF02212">
    <property type="entry name" value="GED"/>
    <property type="match status" value="2"/>
</dbReference>
<comment type="caution">
    <text evidence="3">The sequence shown here is derived from an EMBL/GenBank/DDBJ whole genome shotgun (WGS) entry which is preliminary data.</text>
</comment>
<dbReference type="OrthoDB" id="5061070at2759"/>
<evidence type="ECO:0000256" key="1">
    <source>
        <dbReference type="ARBA" id="ARBA00023175"/>
    </source>
</evidence>
<name>A0A9J5XLA7_SOLCO</name>
<dbReference type="EMBL" id="JACXVP010000008">
    <property type="protein sequence ID" value="KAG5589051.1"/>
    <property type="molecule type" value="Genomic_DNA"/>
</dbReference>
<dbReference type="GO" id="GO:0005525">
    <property type="term" value="F:GTP binding"/>
    <property type="evidence" value="ECO:0007669"/>
    <property type="project" value="InterPro"/>
</dbReference>
<organism evidence="3 4">
    <name type="scientific">Solanum commersonii</name>
    <name type="common">Commerson's wild potato</name>
    <name type="synonym">Commerson's nightshade</name>
    <dbReference type="NCBI Taxonomy" id="4109"/>
    <lineage>
        <taxon>Eukaryota</taxon>
        <taxon>Viridiplantae</taxon>
        <taxon>Streptophyta</taxon>
        <taxon>Embryophyta</taxon>
        <taxon>Tracheophyta</taxon>
        <taxon>Spermatophyta</taxon>
        <taxon>Magnoliopsida</taxon>
        <taxon>eudicotyledons</taxon>
        <taxon>Gunneridae</taxon>
        <taxon>Pentapetalae</taxon>
        <taxon>asterids</taxon>
        <taxon>lamiids</taxon>
        <taxon>Solanales</taxon>
        <taxon>Solanaceae</taxon>
        <taxon>Solanoideae</taxon>
        <taxon>Solaneae</taxon>
        <taxon>Solanum</taxon>
    </lineage>
</organism>
<reference evidence="3 4" key="1">
    <citation type="submission" date="2020-09" db="EMBL/GenBank/DDBJ databases">
        <title>De no assembly of potato wild relative species, Solanum commersonii.</title>
        <authorList>
            <person name="Cho K."/>
        </authorList>
    </citation>
    <scope>NUCLEOTIDE SEQUENCE [LARGE SCALE GENOMIC DNA]</scope>
    <source>
        <strain evidence="3">LZ3.2</strain>
        <tissue evidence="3">Leaf</tissue>
    </source>
</reference>
<evidence type="ECO:0000259" key="2">
    <source>
        <dbReference type="PROSITE" id="PS51388"/>
    </source>
</evidence>
<dbReference type="GO" id="GO:0003924">
    <property type="term" value="F:GTPase activity"/>
    <property type="evidence" value="ECO:0007669"/>
    <property type="project" value="InterPro"/>
</dbReference>
<dbReference type="GO" id="GO:0008017">
    <property type="term" value="F:microtubule binding"/>
    <property type="evidence" value="ECO:0007669"/>
    <property type="project" value="TreeGrafter"/>
</dbReference>
<dbReference type="PANTHER" id="PTHR11566">
    <property type="entry name" value="DYNAMIN"/>
    <property type="match status" value="1"/>
</dbReference>
<dbReference type="InterPro" id="IPR003130">
    <property type="entry name" value="GED"/>
</dbReference>
<feature type="domain" description="GED" evidence="2">
    <location>
        <begin position="75"/>
        <end position="205"/>
    </location>
</feature>
<evidence type="ECO:0000313" key="4">
    <source>
        <dbReference type="Proteomes" id="UP000824120"/>
    </source>
</evidence>
<feature type="non-terminal residue" evidence="3">
    <location>
        <position position="1"/>
    </location>
</feature>
<dbReference type="Gene3D" id="1.20.120.1240">
    <property type="entry name" value="Dynamin, middle domain"/>
    <property type="match status" value="1"/>
</dbReference>
<sequence>TCEAVTKCILGTSTTRTWGVTSLFGIRGSSVGNSSKRPAAEAVHDINLAPPVIQLKNPPPVLRPGETETEYQVEIIVTKLLITSYYDIVRRNIQDLVPKAIMHYLVFSPLLTPWRHVLCSHFCVKFFLCAVFAVCYHSLSDFLQVNHAKRNLLGTFIEKLYRENLYEDLLREHDDVVIQRRTTVEMCNALRQAVETLDEFVADVSTLSSSDSMDALPNFSYLSSNSYSKSST</sequence>
<proteinExistence type="predicted"/>
<gene>
    <name evidence="3" type="ORF">H5410_039565</name>
</gene>
<dbReference type="SMART" id="SM00302">
    <property type="entry name" value="GED"/>
    <property type="match status" value="1"/>
</dbReference>
<dbReference type="GO" id="GO:0016020">
    <property type="term" value="C:membrane"/>
    <property type="evidence" value="ECO:0007669"/>
    <property type="project" value="TreeGrafter"/>
</dbReference>
<dbReference type="PANTHER" id="PTHR11566:SF84">
    <property type="entry name" value="DYNAMIN-RELATED PROTEIN 3A-LIKE"/>
    <property type="match status" value="1"/>
</dbReference>
<dbReference type="GO" id="GO:0005737">
    <property type="term" value="C:cytoplasm"/>
    <property type="evidence" value="ECO:0007669"/>
    <property type="project" value="TreeGrafter"/>
</dbReference>
<protein>
    <recommendedName>
        <fullName evidence="2">GED domain-containing protein</fullName>
    </recommendedName>
</protein>
<evidence type="ECO:0000313" key="3">
    <source>
        <dbReference type="EMBL" id="KAG5589051.1"/>
    </source>
</evidence>
<dbReference type="InterPro" id="IPR022812">
    <property type="entry name" value="Dynamin"/>
</dbReference>
<dbReference type="AlphaFoldDB" id="A0A9J5XLA7"/>
<keyword evidence="4" id="KW-1185">Reference proteome</keyword>
<dbReference type="PROSITE" id="PS51388">
    <property type="entry name" value="GED"/>
    <property type="match status" value="1"/>
</dbReference>
<dbReference type="Proteomes" id="UP000824120">
    <property type="component" value="Chromosome 8"/>
</dbReference>
<dbReference type="InterPro" id="IPR020850">
    <property type="entry name" value="GED_dom"/>
</dbReference>
<keyword evidence="1" id="KW-0505">Motor protein</keyword>